<dbReference type="AlphaFoldDB" id="A0A1M5BG84"/>
<proteinExistence type="predicted"/>
<accession>A0A1M5BG84</accession>
<evidence type="ECO:0000313" key="3">
    <source>
        <dbReference type="Proteomes" id="UP000184076"/>
    </source>
</evidence>
<dbReference type="EMBL" id="FQVB01000017">
    <property type="protein sequence ID" value="SHF41476.1"/>
    <property type="molecule type" value="Genomic_DNA"/>
</dbReference>
<gene>
    <name evidence="2" type="ORF">SAMN02745206_01933</name>
</gene>
<organism evidence="2 3">
    <name type="scientific">Desulfacinum infernum DSM 9756</name>
    <dbReference type="NCBI Taxonomy" id="1121391"/>
    <lineage>
        <taxon>Bacteria</taxon>
        <taxon>Pseudomonadati</taxon>
        <taxon>Thermodesulfobacteriota</taxon>
        <taxon>Syntrophobacteria</taxon>
        <taxon>Syntrophobacterales</taxon>
        <taxon>Syntrophobacteraceae</taxon>
        <taxon>Desulfacinum</taxon>
    </lineage>
</organism>
<dbReference type="Proteomes" id="UP000184076">
    <property type="component" value="Unassembled WGS sequence"/>
</dbReference>
<protein>
    <recommendedName>
        <fullName evidence="1">Lcl C-terminal domain-containing protein</fullName>
    </recommendedName>
</protein>
<dbReference type="Pfam" id="PF07603">
    <property type="entry name" value="Lcl_C"/>
    <property type="match status" value="1"/>
</dbReference>
<evidence type="ECO:0000259" key="1">
    <source>
        <dbReference type="Pfam" id="PF07603"/>
    </source>
</evidence>
<dbReference type="InterPro" id="IPR011460">
    <property type="entry name" value="Lcl_C"/>
</dbReference>
<keyword evidence="3" id="KW-1185">Reference proteome</keyword>
<evidence type="ECO:0000313" key="2">
    <source>
        <dbReference type="EMBL" id="SHF41476.1"/>
    </source>
</evidence>
<reference evidence="3" key="1">
    <citation type="submission" date="2016-11" db="EMBL/GenBank/DDBJ databases">
        <authorList>
            <person name="Varghese N."/>
            <person name="Submissions S."/>
        </authorList>
    </citation>
    <scope>NUCLEOTIDE SEQUENCE [LARGE SCALE GENOMIC DNA]</scope>
    <source>
        <strain evidence="3">DSM 9756</strain>
    </source>
</reference>
<sequence length="127" mass="15164">MNARFTVRKDILVVDKETGLMWQRGASSDRLMWPEGFAYIEQLNRERWGGFDDWRYPTREELATLLTEEENRETGLYIDPVFGDQRCCWSSTEAEHHRAVYADFYYGDLYVVEQKYANFFVRAVRNV</sequence>
<dbReference type="STRING" id="1121391.SAMN02745206_01933"/>
<dbReference type="RefSeq" id="WP_178371954.1">
    <property type="nucleotide sequence ID" value="NZ_FQVB01000017.1"/>
</dbReference>
<feature type="domain" description="Lcl C-terminal" evidence="1">
    <location>
        <begin position="13"/>
        <end position="125"/>
    </location>
</feature>
<name>A0A1M5BG84_9BACT</name>